<sequence>MVDGFFQKAKEFFAGSNNDEFEQDSDREVRPASEDPYGDPANQGYGDLTPASQDPYGDPADEYSNVSPASEDPYGDPADEYGR</sequence>
<feature type="compositionally biased region" description="Basic and acidic residues" evidence="1">
    <location>
        <begin position="24"/>
        <end position="33"/>
    </location>
</feature>
<evidence type="ECO:0000313" key="3">
    <source>
        <dbReference type="Proteomes" id="UP000218287"/>
    </source>
</evidence>
<feature type="region of interest" description="Disordered" evidence="1">
    <location>
        <begin position="12"/>
        <end position="83"/>
    </location>
</feature>
<organism evidence="2 3">
    <name type="scientific">Anabaenopsis circularis NIES-21</name>
    <dbReference type="NCBI Taxonomy" id="1085406"/>
    <lineage>
        <taxon>Bacteria</taxon>
        <taxon>Bacillati</taxon>
        <taxon>Cyanobacteriota</taxon>
        <taxon>Cyanophyceae</taxon>
        <taxon>Nostocales</taxon>
        <taxon>Nodulariaceae</taxon>
        <taxon>Anabaenopsis</taxon>
    </lineage>
</organism>
<dbReference type="AlphaFoldDB" id="A0A1Z4GNZ6"/>
<dbReference type="GO" id="GO:0003743">
    <property type="term" value="F:translation initiation factor activity"/>
    <property type="evidence" value="ECO:0007669"/>
    <property type="project" value="UniProtKB-KW"/>
</dbReference>
<reference evidence="2 3" key="1">
    <citation type="submission" date="2017-06" db="EMBL/GenBank/DDBJ databases">
        <title>Genome sequencing of cyanobaciteial culture collection at National Institute for Environmental Studies (NIES).</title>
        <authorList>
            <person name="Hirose Y."/>
            <person name="Shimura Y."/>
            <person name="Fujisawa T."/>
            <person name="Nakamura Y."/>
            <person name="Kawachi M."/>
        </authorList>
    </citation>
    <scope>NUCLEOTIDE SEQUENCE [LARGE SCALE GENOMIC DNA]</scope>
    <source>
        <strain evidence="2 3">NIES-21</strain>
    </source>
</reference>
<evidence type="ECO:0000256" key="1">
    <source>
        <dbReference type="SAM" id="MobiDB-lite"/>
    </source>
</evidence>
<dbReference type="Proteomes" id="UP000218287">
    <property type="component" value="Chromosome"/>
</dbReference>
<protein>
    <submittedName>
        <fullName evidence="2">Translation initiation factor</fullName>
    </submittedName>
</protein>
<keyword evidence="2" id="KW-0396">Initiation factor</keyword>
<name>A0A1Z4GNZ6_9CYAN</name>
<dbReference type="EMBL" id="AP018174">
    <property type="protein sequence ID" value="BAY19214.1"/>
    <property type="molecule type" value="Genomic_DNA"/>
</dbReference>
<keyword evidence="2" id="KW-0648">Protein biosynthesis</keyword>
<proteinExistence type="predicted"/>
<accession>A0A1Z4GNZ6</accession>
<gene>
    <name evidence="2" type="ORF">NIES21_50740</name>
</gene>
<evidence type="ECO:0000313" key="2">
    <source>
        <dbReference type="EMBL" id="BAY19214.1"/>
    </source>
</evidence>
<dbReference type="OrthoDB" id="8230641at2"/>
<feature type="compositionally biased region" description="Acidic residues" evidence="1">
    <location>
        <begin position="73"/>
        <end position="83"/>
    </location>
</feature>
<keyword evidence="3" id="KW-1185">Reference proteome</keyword>